<dbReference type="InterPro" id="IPR036390">
    <property type="entry name" value="WH_DNA-bd_sf"/>
</dbReference>
<dbReference type="AlphaFoldDB" id="A0A402CEI3"/>
<dbReference type="GO" id="GO:0003700">
    <property type="term" value="F:DNA-binding transcription factor activity"/>
    <property type="evidence" value="ECO:0007669"/>
    <property type="project" value="InterPro"/>
</dbReference>
<dbReference type="PROSITE" id="PS50995">
    <property type="entry name" value="HTH_MARR_2"/>
    <property type="match status" value="1"/>
</dbReference>
<name>A0A402CEI3_RHOWR</name>
<dbReference type="SMART" id="SM00347">
    <property type="entry name" value="HTH_MARR"/>
    <property type="match status" value="1"/>
</dbReference>
<dbReference type="Proteomes" id="UP000287519">
    <property type="component" value="Unassembled WGS sequence"/>
</dbReference>
<feature type="domain" description="HTH marR-type" evidence="1">
    <location>
        <begin position="11"/>
        <end position="147"/>
    </location>
</feature>
<protein>
    <submittedName>
        <fullName evidence="2">Transcriptional regulator, MarR family</fullName>
    </submittedName>
</protein>
<evidence type="ECO:0000259" key="1">
    <source>
        <dbReference type="PROSITE" id="PS50995"/>
    </source>
</evidence>
<organism evidence="2 3">
    <name type="scientific">Rhodococcus wratislaviensis</name>
    <name type="common">Tsukamurella wratislaviensis</name>
    <dbReference type="NCBI Taxonomy" id="44752"/>
    <lineage>
        <taxon>Bacteria</taxon>
        <taxon>Bacillati</taxon>
        <taxon>Actinomycetota</taxon>
        <taxon>Actinomycetes</taxon>
        <taxon>Mycobacteriales</taxon>
        <taxon>Nocardiaceae</taxon>
        <taxon>Rhodococcus</taxon>
    </lineage>
</organism>
<dbReference type="InterPro" id="IPR039422">
    <property type="entry name" value="MarR/SlyA-like"/>
</dbReference>
<gene>
    <name evidence="2" type="ORF">Rhow_005664</name>
</gene>
<proteinExistence type="predicted"/>
<dbReference type="Pfam" id="PF12802">
    <property type="entry name" value="MarR_2"/>
    <property type="match status" value="1"/>
</dbReference>
<reference evidence="2 3" key="1">
    <citation type="submission" date="2018-11" db="EMBL/GenBank/DDBJ databases">
        <title>Microbial catabolism of amino acid.</title>
        <authorList>
            <person name="Hibi M."/>
            <person name="Ogawa J."/>
        </authorList>
    </citation>
    <scope>NUCLEOTIDE SEQUENCE [LARGE SCALE GENOMIC DNA]</scope>
    <source>
        <strain evidence="2 3">C31-06</strain>
    </source>
</reference>
<accession>A0A402CEI3</accession>
<comment type="caution">
    <text evidence="2">The sequence shown here is derived from an EMBL/GenBank/DDBJ whole genome shotgun (WGS) entry which is preliminary data.</text>
</comment>
<dbReference type="EMBL" id="BHYM01000049">
    <property type="protein sequence ID" value="GCE42005.1"/>
    <property type="molecule type" value="Genomic_DNA"/>
</dbReference>
<dbReference type="PRINTS" id="PR00598">
    <property type="entry name" value="HTHMARR"/>
</dbReference>
<evidence type="ECO:0000313" key="2">
    <source>
        <dbReference type="EMBL" id="GCE42005.1"/>
    </source>
</evidence>
<evidence type="ECO:0000313" key="3">
    <source>
        <dbReference type="Proteomes" id="UP000287519"/>
    </source>
</evidence>
<dbReference type="SUPFAM" id="SSF46785">
    <property type="entry name" value="Winged helix' DNA-binding domain"/>
    <property type="match status" value="1"/>
</dbReference>
<dbReference type="GO" id="GO:0006950">
    <property type="term" value="P:response to stress"/>
    <property type="evidence" value="ECO:0007669"/>
    <property type="project" value="TreeGrafter"/>
</dbReference>
<dbReference type="InterPro" id="IPR000835">
    <property type="entry name" value="HTH_MarR-typ"/>
</dbReference>
<dbReference type="PANTHER" id="PTHR33164:SF43">
    <property type="entry name" value="HTH-TYPE TRANSCRIPTIONAL REPRESSOR YETL"/>
    <property type="match status" value="1"/>
</dbReference>
<keyword evidence="3" id="KW-1185">Reference proteome</keyword>
<sequence length="157" mass="17651">MIGVPKSTTPPEALLRSVAFVVSDLHRVGRAQLDAALADEGFTLRMHWILACLKQEGELTQRQVCDVLAVDRSDMVRLVDGLEKRGFVVRRKDAKDRRKHLLTLTEDGEKAVARTQDLVEGTTDRLFADLSAKDRRILHRLALRALGHPKKYADTDV</sequence>
<dbReference type="Gene3D" id="1.10.10.10">
    <property type="entry name" value="Winged helix-like DNA-binding domain superfamily/Winged helix DNA-binding domain"/>
    <property type="match status" value="1"/>
</dbReference>
<dbReference type="InterPro" id="IPR036388">
    <property type="entry name" value="WH-like_DNA-bd_sf"/>
</dbReference>
<dbReference type="PANTHER" id="PTHR33164">
    <property type="entry name" value="TRANSCRIPTIONAL REGULATOR, MARR FAMILY"/>
    <property type="match status" value="1"/>
</dbReference>